<reference evidence="3 4" key="1">
    <citation type="journal article" date="2015" name="J. Microbiol.">
        <title>Sphingosinicella ginsenosidimutans sp. nov., with ginsenoside converting activity.</title>
        <authorList>
            <person name="Kim J.K."/>
            <person name="Kang M.S."/>
            <person name="Park S.C."/>
            <person name="Kim K.M."/>
            <person name="Choi K."/>
            <person name="Yoon M.H."/>
            <person name="Im W.T."/>
        </authorList>
    </citation>
    <scope>NUCLEOTIDE SEQUENCE [LARGE SCALE GENOMIC DNA]</scope>
    <source>
        <strain evidence="3 4">BS-11</strain>
    </source>
</reference>
<sequence length="242" mass="26078">MIRLGCEGKVVRLTLDRPEARNAIPGEGWDQIADRLTEIARTDARLLIVSGAGGAFCSGVDLSDFGRFLGDAEASARLRQRIRAALDRLRALEIPTIAMIEGPCYGAGVALAIACDLRIAAPEAKFAITPAKLGLAYPQEDVHRLVRLVGAGQAARLLFTAGMIDAMEARRIGLVEIVEPAAAAKPILQSMLDNSADSLAVLKRSIRLTAEGVRSDPEQDRRFDALLSGEEVARRLDALRRQ</sequence>
<dbReference type="CDD" id="cd06558">
    <property type="entry name" value="crotonase-like"/>
    <property type="match status" value="1"/>
</dbReference>
<gene>
    <name evidence="3" type="ORF">FRZ32_11565</name>
</gene>
<evidence type="ECO:0000313" key="4">
    <source>
        <dbReference type="Proteomes" id="UP000321249"/>
    </source>
</evidence>
<dbReference type="SUPFAM" id="SSF52096">
    <property type="entry name" value="ClpP/crotonase"/>
    <property type="match status" value="1"/>
</dbReference>
<evidence type="ECO:0000256" key="2">
    <source>
        <dbReference type="RuleBase" id="RU003707"/>
    </source>
</evidence>
<proteinExistence type="inferred from homology"/>
<comment type="caution">
    <text evidence="3">The sequence shown here is derived from an EMBL/GenBank/DDBJ whole genome shotgun (WGS) entry which is preliminary data.</text>
</comment>
<dbReference type="RefSeq" id="WP_147043643.1">
    <property type="nucleotide sequence ID" value="NZ_BAABIR010000001.1"/>
</dbReference>
<dbReference type="Gene3D" id="3.90.226.10">
    <property type="entry name" value="2-enoyl-CoA Hydratase, Chain A, domain 1"/>
    <property type="match status" value="1"/>
</dbReference>
<dbReference type="PROSITE" id="PS00166">
    <property type="entry name" value="ENOYL_COA_HYDRATASE"/>
    <property type="match status" value="1"/>
</dbReference>
<dbReference type="AlphaFoldDB" id="A0A5C6TVI1"/>
<dbReference type="EMBL" id="VOQQ01000001">
    <property type="protein sequence ID" value="TXC64236.1"/>
    <property type="molecule type" value="Genomic_DNA"/>
</dbReference>
<dbReference type="PANTHER" id="PTHR11941:SF54">
    <property type="entry name" value="ENOYL-COA HYDRATASE, MITOCHONDRIAL"/>
    <property type="match status" value="1"/>
</dbReference>
<dbReference type="OrthoDB" id="9810797at2"/>
<dbReference type="InterPro" id="IPR001753">
    <property type="entry name" value="Enoyl-CoA_hydra/iso"/>
</dbReference>
<dbReference type="InterPro" id="IPR029045">
    <property type="entry name" value="ClpP/crotonase-like_dom_sf"/>
</dbReference>
<dbReference type="GO" id="GO:0016853">
    <property type="term" value="F:isomerase activity"/>
    <property type="evidence" value="ECO:0007669"/>
    <property type="project" value="UniProtKB-KW"/>
</dbReference>
<accession>A0A5C6TVI1</accession>
<organism evidence="3 4">
    <name type="scientific">Allosphingosinicella ginsenosidimutans</name>
    <dbReference type="NCBI Taxonomy" id="1176539"/>
    <lineage>
        <taxon>Bacteria</taxon>
        <taxon>Pseudomonadati</taxon>
        <taxon>Pseudomonadota</taxon>
        <taxon>Alphaproteobacteria</taxon>
        <taxon>Sphingomonadales</taxon>
        <taxon>Sphingomonadaceae</taxon>
        <taxon>Allosphingosinicella</taxon>
    </lineage>
</organism>
<dbReference type="GO" id="GO:0006635">
    <property type="term" value="P:fatty acid beta-oxidation"/>
    <property type="evidence" value="ECO:0007669"/>
    <property type="project" value="TreeGrafter"/>
</dbReference>
<name>A0A5C6TVI1_9SPHN</name>
<dbReference type="Proteomes" id="UP000321249">
    <property type="component" value="Unassembled WGS sequence"/>
</dbReference>
<protein>
    <submittedName>
        <fullName evidence="3">Enoyl-CoA hydratase/isomerase family protein</fullName>
    </submittedName>
</protein>
<keyword evidence="3" id="KW-0413">Isomerase</keyword>
<evidence type="ECO:0000313" key="3">
    <source>
        <dbReference type="EMBL" id="TXC64236.1"/>
    </source>
</evidence>
<dbReference type="PANTHER" id="PTHR11941">
    <property type="entry name" value="ENOYL-COA HYDRATASE-RELATED"/>
    <property type="match status" value="1"/>
</dbReference>
<comment type="similarity">
    <text evidence="1 2">Belongs to the enoyl-CoA hydratase/isomerase family.</text>
</comment>
<dbReference type="Pfam" id="PF00378">
    <property type="entry name" value="ECH_1"/>
    <property type="match status" value="1"/>
</dbReference>
<keyword evidence="4" id="KW-1185">Reference proteome</keyword>
<dbReference type="InterPro" id="IPR018376">
    <property type="entry name" value="Enoyl-CoA_hyd/isom_CS"/>
</dbReference>
<evidence type="ECO:0000256" key="1">
    <source>
        <dbReference type="ARBA" id="ARBA00005254"/>
    </source>
</evidence>